<feature type="domain" description="Flagellar basal-body/hook protein C-terminal" evidence="7">
    <location>
        <begin position="202"/>
        <end position="246"/>
    </location>
</feature>
<keyword evidence="3 6" id="KW-0975">Bacterial flagellum</keyword>
<evidence type="ECO:0000259" key="8">
    <source>
        <dbReference type="Pfam" id="PF22692"/>
    </source>
</evidence>
<dbReference type="Proteomes" id="UP000219467">
    <property type="component" value="Unassembled WGS sequence"/>
</dbReference>
<keyword evidence="10" id="KW-1185">Reference proteome</keyword>
<gene>
    <name evidence="9" type="ORF">SAMN05878503_101386</name>
</gene>
<dbReference type="InterPro" id="IPR037925">
    <property type="entry name" value="FlgE/F/G-like"/>
</dbReference>
<dbReference type="RefSeq" id="WP_097028976.1">
    <property type="nucleotide sequence ID" value="NZ_OAOQ01000001.1"/>
</dbReference>
<evidence type="ECO:0000256" key="3">
    <source>
        <dbReference type="ARBA" id="ARBA00023143"/>
    </source>
</evidence>
<keyword evidence="9" id="KW-0282">Flagellum</keyword>
<dbReference type="Pfam" id="PF06429">
    <property type="entry name" value="Flg_bbr_C"/>
    <property type="match status" value="1"/>
</dbReference>
<dbReference type="AlphaFoldDB" id="A0A285CL10"/>
<evidence type="ECO:0000256" key="6">
    <source>
        <dbReference type="RuleBase" id="RU362116"/>
    </source>
</evidence>
<evidence type="ECO:0000256" key="5">
    <source>
        <dbReference type="ARBA" id="ARBA00040228"/>
    </source>
</evidence>
<dbReference type="NCBIfam" id="TIGR03506">
    <property type="entry name" value="FlgEFG_subfam"/>
    <property type="match status" value="1"/>
</dbReference>
<dbReference type="Pfam" id="PF22692">
    <property type="entry name" value="LlgE_F_G_D1"/>
    <property type="match status" value="1"/>
</dbReference>
<organism evidence="9 10">
    <name type="scientific">Cereibacter ovatus</name>
    <dbReference type="NCBI Taxonomy" id="439529"/>
    <lineage>
        <taxon>Bacteria</taxon>
        <taxon>Pseudomonadati</taxon>
        <taxon>Pseudomonadota</taxon>
        <taxon>Alphaproteobacteria</taxon>
        <taxon>Rhodobacterales</taxon>
        <taxon>Paracoccaceae</taxon>
        <taxon>Cereibacter</taxon>
    </lineage>
</organism>
<dbReference type="EMBL" id="OAOQ01000001">
    <property type="protein sequence ID" value="SNX67748.1"/>
    <property type="molecule type" value="Genomic_DNA"/>
</dbReference>
<accession>A0A285CL10</accession>
<dbReference type="InterPro" id="IPR020013">
    <property type="entry name" value="Flagellar_FlgE/F/G"/>
</dbReference>
<comment type="subcellular location">
    <subcellularLocation>
        <location evidence="1 6">Bacterial flagellum basal body</location>
    </subcellularLocation>
</comment>
<evidence type="ECO:0000313" key="9">
    <source>
        <dbReference type="EMBL" id="SNX67748.1"/>
    </source>
</evidence>
<name>A0A285CL10_9RHOB</name>
<dbReference type="PANTHER" id="PTHR30435:SF18">
    <property type="entry name" value="FLAGELLAR BASAL-BODY ROD PROTEIN FLGF"/>
    <property type="match status" value="1"/>
</dbReference>
<comment type="similarity">
    <text evidence="2 6">Belongs to the flagella basal body rod proteins family.</text>
</comment>
<dbReference type="SUPFAM" id="SSF117143">
    <property type="entry name" value="Flagellar hook protein flgE"/>
    <property type="match status" value="1"/>
</dbReference>
<dbReference type="GO" id="GO:0030694">
    <property type="term" value="C:bacterial-type flagellum basal body, rod"/>
    <property type="evidence" value="ECO:0007669"/>
    <property type="project" value="UniProtKB-UniRule"/>
</dbReference>
<comment type="subunit">
    <text evidence="4 6">The basal body constitutes a major portion of the flagellar organelle and consists of five rings (E,L,P,S, and M) mounted on a central rod. The rod consists of about 26 subunits of FlgG in the distal portion, and FlgB, FlgC and FlgF are thought to build up the proximal portion of the rod with about 6 subunits each.</text>
</comment>
<feature type="domain" description="Flagellar hook protein FlgE/F/G-like D1" evidence="8">
    <location>
        <begin position="84"/>
        <end position="149"/>
    </location>
</feature>
<evidence type="ECO:0000256" key="1">
    <source>
        <dbReference type="ARBA" id="ARBA00004117"/>
    </source>
</evidence>
<dbReference type="GO" id="GO:0071978">
    <property type="term" value="P:bacterial-type flagellum-dependent swarming motility"/>
    <property type="evidence" value="ECO:0007669"/>
    <property type="project" value="TreeGrafter"/>
</dbReference>
<evidence type="ECO:0000256" key="2">
    <source>
        <dbReference type="ARBA" id="ARBA00009677"/>
    </source>
</evidence>
<protein>
    <recommendedName>
        <fullName evidence="5 6">Flagellar basal-body rod protein FlgF</fullName>
    </recommendedName>
</protein>
<dbReference type="OrthoDB" id="9804559at2"/>
<dbReference type="InterPro" id="IPR010930">
    <property type="entry name" value="Flg_bb/hook_C_dom"/>
</dbReference>
<dbReference type="InterPro" id="IPR053967">
    <property type="entry name" value="LlgE_F_G-like_D1"/>
</dbReference>
<evidence type="ECO:0000259" key="7">
    <source>
        <dbReference type="Pfam" id="PF06429"/>
    </source>
</evidence>
<keyword evidence="9" id="KW-0969">Cilium</keyword>
<sequence length="251" mass="27160">MDRLIHTALNSLANLRDSRVIQAQNLANQTVPGFRRDLANEGDPRFLKALDEASARAFQTERGPHSFSSLPGTMTQTGQPLDVAIAEEGWFYIQPDGGEPALSRRGDLRLTADGQLVNGAGEAMLDQGLQPIQLPPVRALTIDDAGRITFEAQDAPEGQVTEGPVLATVIPQGVELRKSPDGRVRAGDAPLPAPDQRAKVLQGVLEASNVNTMEELVASIELQRSFELNLRMISTAKELDETGSRLLRPPE</sequence>
<evidence type="ECO:0000256" key="4">
    <source>
        <dbReference type="ARBA" id="ARBA00038560"/>
    </source>
</evidence>
<keyword evidence="9" id="KW-0966">Cell projection</keyword>
<dbReference type="PANTHER" id="PTHR30435">
    <property type="entry name" value="FLAGELLAR PROTEIN"/>
    <property type="match status" value="1"/>
</dbReference>
<proteinExistence type="inferred from homology"/>
<reference evidence="10" key="1">
    <citation type="submission" date="2017-08" db="EMBL/GenBank/DDBJ databases">
        <authorList>
            <person name="Varghese N."/>
            <person name="Submissions S."/>
        </authorList>
    </citation>
    <scope>NUCLEOTIDE SEQUENCE [LARGE SCALE GENOMIC DNA]</scope>
    <source>
        <strain evidence="10">JA234</strain>
    </source>
</reference>
<evidence type="ECO:0000313" key="10">
    <source>
        <dbReference type="Proteomes" id="UP000219467"/>
    </source>
</evidence>